<evidence type="ECO:0000313" key="2">
    <source>
        <dbReference type="Proteomes" id="UP001054252"/>
    </source>
</evidence>
<reference evidence="1 2" key="1">
    <citation type="journal article" date="2021" name="Commun. Biol.">
        <title>The genome of Shorea leprosula (Dipterocarpaceae) highlights the ecological relevance of drought in aseasonal tropical rainforests.</title>
        <authorList>
            <person name="Ng K.K.S."/>
            <person name="Kobayashi M.J."/>
            <person name="Fawcett J.A."/>
            <person name="Hatakeyama M."/>
            <person name="Paape T."/>
            <person name="Ng C.H."/>
            <person name="Ang C.C."/>
            <person name="Tnah L.H."/>
            <person name="Lee C.T."/>
            <person name="Nishiyama T."/>
            <person name="Sese J."/>
            <person name="O'Brien M.J."/>
            <person name="Copetti D."/>
            <person name="Mohd Noor M.I."/>
            <person name="Ong R.C."/>
            <person name="Putra M."/>
            <person name="Sireger I.Z."/>
            <person name="Indrioko S."/>
            <person name="Kosugi Y."/>
            <person name="Izuno A."/>
            <person name="Isagi Y."/>
            <person name="Lee S.L."/>
            <person name="Shimizu K.K."/>
        </authorList>
    </citation>
    <scope>NUCLEOTIDE SEQUENCE [LARGE SCALE GENOMIC DNA]</scope>
    <source>
        <strain evidence="1">214</strain>
    </source>
</reference>
<sequence>MICIDHAFLNSHCGFEWCSPVSWADAAKLPHCSVPKKFLSFPKSFLKYKIHVELVLIVFNFQEPPDYLFQSVFYIAED</sequence>
<dbReference type="Proteomes" id="UP001054252">
    <property type="component" value="Unassembled WGS sequence"/>
</dbReference>
<accession>A0AAV5MYQ6</accession>
<protein>
    <submittedName>
        <fullName evidence="1">Uncharacterized protein</fullName>
    </submittedName>
</protein>
<proteinExistence type="predicted"/>
<organism evidence="1 2">
    <name type="scientific">Rubroshorea leprosula</name>
    <dbReference type="NCBI Taxonomy" id="152421"/>
    <lineage>
        <taxon>Eukaryota</taxon>
        <taxon>Viridiplantae</taxon>
        <taxon>Streptophyta</taxon>
        <taxon>Embryophyta</taxon>
        <taxon>Tracheophyta</taxon>
        <taxon>Spermatophyta</taxon>
        <taxon>Magnoliopsida</taxon>
        <taxon>eudicotyledons</taxon>
        <taxon>Gunneridae</taxon>
        <taxon>Pentapetalae</taxon>
        <taxon>rosids</taxon>
        <taxon>malvids</taxon>
        <taxon>Malvales</taxon>
        <taxon>Dipterocarpaceae</taxon>
        <taxon>Rubroshorea</taxon>
    </lineage>
</organism>
<dbReference type="AlphaFoldDB" id="A0AAV5MYQ6"/>
<evidence type="ECO:0000313" key="1">
    <source>
        <dbReference type="EMBL" id="GKV53522.1"/>
    </source>
</evidence>
<gene>
    <name evidence="1" type="ORF">SLEP1_g60043</name>
</gene>
<dbReference type="EMBL" id="BPVZ01001478">
    <property type="protein sequence ID" value="GKV53522.1"/>
    <property type="molecule type" value="Genomic_DNA"/>
</dbReference>
<name>A0AAV5MYQ6_9ROSI</name>
<keyword evidence="2" id="KW-1185">Reference proteome</keyword>
<comment type="caution">
    <text evidence="1">The sequence shown here is derived from an EMBL/GenBank/DDBJ whole genome shotgun (WGS) entry which is preliminary data.</text>
</comment>